<sequence length="278" mass="31754">MANNSYYEVLERASSFLESKGRDSHAARYVLLTRLGWNTTDWLLHMREEAPVAVQRQFQQDIEQLEQDYPAQYIVGKASFYGEDFLVTEATLIPRPETEELVELCLNENKRQNIRVLDIGTGSGAIAITLKKLRPDWQVSAVDISAEALEVAKKNAARHNVVIDFRLGNLLEPFANERFDVVLSNPPYIGEQEIAEMDQSVLKYEPRQALFAKEEGLALYKEICEYLPNVLDKEGKLFLEIGYRQGLKVTQIVASQFPQKNVQIAKDLCGLDRIVWMK</sequence>
<keyword evidence="9" id="KW-1185">Reference proteome</keyword>
<evidence type="ECO:0000256" key="2">
    <source>
        <dbReference type="ARBA" id="ARBA00022679"/>
    </source>
</evidence>
<feature type="binding site" evidence="5">
    <location>
        <begin position="120"/>
        <end position="124"/>
    </location>
    <ligand>
        <name>S-adenosyl-L-methionine</name>
        <dbReference type="ChEBI" id="CHEBI:59789"/>
    </ligand>
</feature>
<dbReference type="PANTHER" id="PTHR18895:SF74">
    <property type="entry name" value="MTRF1L RELEASE FACTOR GLUTAMINE METHYLTRANSFERASE"/>
    <property type="match status" value="1"/>
</dbReference>
<keyword evidence="1 5" id="KW-0489">Methyltransferase</keyword>
<dbReference type="Gene3D" id="1.10.8.10">
    <property type="entry name" value="DNA helicase RuvA subunit, C-terminal domain"/>
    <property type="match status" value="1"/>
</dbReference>
<proteinExistence type="inferred from homology"/>
<dbReference type="GO" id="GO:0102559">
    <property type="term" value="F:peptide chain release factor N(5)-glutamine methyltransferase activity"/>
    <property type="evidence" value="ECO:0007669"/>
    <property type="project" value="UniProtKB-EC"/>
</dbReference>
<evidence type="ECO:0000313" key="8">
    <source>
        <dbReference type="EMBL" id="RSU07254.1"/>
    </source>
</evidence>
<dbReference type="NCBIfam" id="TIGR03534">
    <property type="entry name" value="RF_mod_PrmC"/>
    <property type="match status" value="1"/>
</dbReference>
<evidence type="ECO:0000256" key="1">
    <source>
        <dbReference type="ARBA" id="ARBA00022603"/>
    </source>
</evidence>
<evidence type="ECO:0000259" key="7">
    <source>
        <dbReference type="Pfam" id="PF17827"/>
    </source>
</evidence>
<gene>
    <name evidence="5" type="primary">prmC</name>
    <name evidence="8" type="ORF">CBF30_08345</name>
</gene>
<feature type="domain" description="Methyltransferase small" evidence="6">
    <location>
        <begin position="107"/>
        <end position="193"/>
    </location>
</feature>
<comment type="similarity">
    <text evidence="5">Belongs to the protein N5-glutamine methyltransferase family. PrmC subfamily.</text>
</comment>
<dbReference type="Pfam" id="PF17827">
    <property type="entry name" value="PrmC_N"/>
    <property type="match status" value="1"/>
</dbReference>
<feature type="binding site" evidence="5">
    <location>
        <position position="185"/>
    </location>
    <ligand>
        <name>S-adenosyl-L-methionine</name>
        <dbReference type="ChEBI" id="CHEBI:59789"/>
    </ligand>
</feature>
<comment type="caution">
    <text evidence="5">Lacks conserved residue(s) required for the propagation of feature annotation.</text>
</comment>
<dbReference type="PROSITE" id="PS00092">
    <property type="entry name" value="N6_MTASE"/>
    <property type="match status" value="1"/>
</dbReference>
<evidence type="ECO:0000256" key="4">
    <source>
        <dbReference type="ARBA" id="ARBA00048391"/>
    </source>
</evidence>
<feature type="domain" description="Release factor glutamine methyltransferase N-terminal" evidence="7">
    <location>
        <begin position="8"/>
        <end position="76"/>
    </location>
</feature>
<keyword evidence="2 5" id="KW-0808">Transferase</keyword>
<reference evidence="8 9" key="1">
    <citation type="submission" date="2017-05" db="EMBL/GenBank/DDBJ databases">
        <title>Vagococcus spp. assemblies.</title>
        <authorList>
            <person name="Gulvik C.A."/>
        </authorList>
    </citation>
    <scope>NUCLEOTIDE SEQUENCE [LARGE SCALE GENOMIC DNA]</scope>
    <source>
        <strain evidence="8 9">DSM 24756</strain>
    </source>
</reference>
<dbReference type="EMBL" id="NGJZ01000002">
    <property type="protein sequence ID" value="RSU07254.1"/>
    <property type="molecule type" value="Genomic_DNA"/>
</dbReference>
<dbReference type="InterPro" id="IPR004556">
    <property type="entry name" value="HemK-like"/>
</dbReference>
<dbReference type="InterPro" id="IPR002052">
    <property type="entry name" value="DNA_methylase_N6_adenine_CS"/>
</dbReference>
<accession>A0A430AHC3</accession>
<keyword evidence="3 5" id="KW-0949">S-adenosyl-L-methionine</keyword>
<dbReference type="Pfam" id="PF05175">
    <property type="entry name" value="MTS"/>
    <property type="match status" value="1"/>
</dbReference>
<evidence type="ECO:0000313" key="9">
    <source>
        <dbReference type="Proteomes" id="UP000288669"/>
    </source>
</evidence>
<comment type="catalytic activity">
    <reaction evidence="4 5">
        <text>L-glutaminyl-[peptide chain release factor] + S-adenosyl-L-methionine = N(5)-methyl-L-glutaminyl-[peptide chain release factor] + S-adenosyl-L-homocysteine + H(+)</text>
        <dbReference type="Rhea" id="RHEA:42896"/>
        <dbReference type="Rhea" id="RHEA-COMP:10271"/>
        <dbReference type="Rhea" id="RHEA-COMP:10272"/>
        <dbReference type="ChEBI" id="CHEBI:15378"/>
        <dbReference type="ChEBI" id="CHEBI:30011"/>
        <dbReference type="ChEBI" id="CHEBI:57856"/>
        <dbReference type="ChEBI" id="CHEBI:59789"/>
        <dbReference type="ChEBI" id="CHEBI:61891"/>
        <dbReference type="EC" id="2.1.1.297"/>
    </reaction>
</comment>
<evidence type="ECO:0000256" key="5">
    <source>
        <dbReference type="HAMAP-Rule" id="MF_02126"/>
    </source>
</evidence>
<comment type="caution">
    <text evidence="8">The sequence shown here is derived from an EMBL/GenBank/DDBJ whole genome shotgun (WGS) entry which is preliminary data.</text>
</comment>
<dbReference type="Proteomes" id="UP000288669">
    <property type="component" value="Unassembled WGS sequence"/>
</dbReference>
<dbReference type="InterPro" id="IPR019874">
    <property type="entry name" value="RF_methyltr_PrmC"/>
</dbReference>
<evidence type="ECO:0000256" key="3">
    <source>
        <dbReference type="ARBA" id="ARBA00022691"/>
    </source>
</evidence>
<dbReference type="OrthoDB" id="9800643at2"/>
<dbReference type="Gene3D" id="3.40.50.150">
    <property type="entry name" value="Vaccinia Virus protein VP39"/>
    <property type="match status" value="1"/>
</dbReference>
<name>A0A430AHC3_9ENTE</name>
<organism evidence="8 9">
    <name type="scientific">Vagococcus entomophilus</name>
    <dbReference type="NCBI Taxonomy" id="1160095"/>
    <lineage>
        <taxon>Bacteria</taxon>
        <taxon>Bacillati</taxon>
        <taxon>Bacillota</taxon>
        <taxon>Bacilli</taxon>
        <taxon>Lactobacillales</taxon>
        <taxon>Enterococcaceae</taxon>
        <taxon>Vagococcus</taxon>
    </lineage>
</organism>
<dbReference type="CDD" id="cd02440">
    <property type="entry name" value="AdoMet_MTases"/>
    <property type="match status" value="1"/>
</dbReference>
<dbReference type="HAMAP" id="MF_02126">
    <property type="entry name" value="RF_methyltr_PrmC"/>
    <property type="match status" value="1"/>
</dbReference>
<dbReference type="AlphaFoldDB" id="A0A430AHC3"/>
<feature type="binding site" evidence="5">
    <location>
        <position position="143"/>
    </location>
    <ligand>
        <name>S-adenosyl-L-methionine</name>
        <dbReference type="ChEBI" id="CHEBI:59789"/>
    </ligand>
</feature>
<dbReference type="InterPro" id="IPR040758">
    <property type="entry name" value="PrmC_N"/>
</dbReference>
<dbReference type="GO" id="GO:0003676">
    <property type="term" value="F:nucleic acid binding"/>
    <property type="evidence" value="ECO:0007669"/>
    <property type="project" value="InterPro"/>
</dbReference>
<dbReference type="InterPro" id="IPR050320">
    <property type="entry name" value="N5-glutamine_MTase"/>
</dbReference>
<dbReference type="PANTHER" id="PTHR18895">
    <property type="entry name" value="HEMK METHYLTRANSFERASE"/>
    <property type="match status" value="1"/>
</dbReference>
<dbReference type="RefSeq" id="WP_126825069.1">
    <property type="nucleotide sequence ID" value="NZ_JBHLWU010000002.1"/>
</dbReference>
<comment type="function">
    <text evidence="5">Methylates the class 1 translation termination release factors RF1/PrfA and RF2/PrfB on the glutamine residue of the universally conserved GGQ motif.</text>
</comment>
<dbReference type="EC" id="2.1.1.297" evidence="5"/>
<dbReference type="InterPro" id="IPR029063">
    <property type="entry name" value="SAM-dependent_MTases_sf"/>
</dbReference>
<dbReference type="SUPFAM" id="SSF53335">
    <property type="entry name" value="S-adenosyl-L-methionine-dependent methyltransferases"/>
    <property type="match status" value="1"/>
</dbReference>
<feature type="binding site" evidence="5">
    <location>
        <begin position="185"/>
        <end position="188"/>
    </location>
    <ligand>
        <name>substrate</name>
    </ligand>
</feature>
<dbReference type="InterPro" id="IPR007848">
    <property type="entry name" value="Small_mtfrase_dom"/>
</dbReference>
<evidence type="ECO:0000259" key="6">
    <source>
        <dbReference type="Pfam" id="PF05175"/>
    </source>
</evidence>
<dbReference type="NCBIfam" id="TIGR00536">
    <property type="entry name" value="hemK_fam"/>
    <property type="match status" value="1"/>
</dbReference>
<dbReference type="GO" id="GO:0032259">
    <property type="term" value="P:methylation"/>
    <property type="evidence" value="ECO:0007669"/>
    <property type="project" value="UniProtKB-KW"/>
</dbReference>
<protein>
    <recommendedName>
        <fullName evidence="5">Release factor glutamine methyltransferase</fullName>
        <shortName evidence="5">RF MTase</shortName>
        <ecNumber evidence="5">2.1.1.297</ecNumber>
    </recommendedName>
    <alternativeName>
        <fullName evidence="5">N5-glutamine methyltransferase PrmC</fullName>
    </alternativeName>
    <alternativeName>
        <fullName evidence="5">Protein-(glutamine-N5) MTase PrmC</fullName>
    </alternativeName>
    <alternativeName>
        <fullName evidence="5">Protein-glutamine N-methyltransferase PrmC</fullName>
    </alternativeName>
</protein>